<dbReference type="EnsemblPlants" id="LPERR02G24770.1">
    <property type="protein sequence ID" value="LPERR02G24770.1"/>
    <property type="gene ID" value="LPERR02G24770"/>
</dbReference>
<dbReference type="Gramene" id="LPERR02G24770.1">
    <property type="protein sequence ID" value="LPERR02G24770.1"/>
    <property type="gene ID" value="LPERR02G24770"/>
</dbReference>
<dbReference type="Proteomes" id="UP000032180">
    <property type="component" value="Chromosome 2"/>
</dbReference>
<reference evidence="1" key="3">
    <citation type="submission" date="2015-04" db="UniProtKB">
        <authorList>
            <consortium name="EnsemblPlants"/>
        </authorList>
    </citation>
    <scope>IDENTIFICATION</scope>
</reference>
<keyword evidence="2" id="KW-1185">Reference proteome</keyword>
<evidence type="ECO:0000313" key="1">
    <source>
        <dbReference type="EnsemblPlants" id="LPERR02G24770.1"/>
    </source>
</evidence>
<reference evidence="1 2" key="1">
    <citation type="submission" date="2012-08" db="EMBL/GenBank/DDBJ databases">
        <title>Oryza genome evolution.</title>
        <authorList>
            <person name="Wing R.A."/>
        </authorList>
    </citation>
    <scope>NUCLEOTIDE SEQUENCE</scope>
</reference>
<accession>A0A0D9VKA0</accession>
<reference evidence="2" key="2">
    <citation type="submission" date="2013-12" db="EMBL/GenBank/DDBJ databases">
        <authorList>
            <person name="Yu Y."/>
            <person name="Lee S."/>
            <person name="de Baynast K."/>
            <person name="Wissotski M."/>
            <person name="Liu L."/>
            <person name="Talag J."/>
            <person name="Goicoechea J."/>
            <person name="Angelova A."/>
            <person name="Jetty R."/>
            <person name="Kudrna D."/>
            <person name="Golser W."/>
            <person name="Rivera L."/>
            <person name="Zhang J."/>
            <person name="Wing R."/>
        </authorList>
    </citation>
    <scope>NUCLEOTIDE SEQUENCE</scope>
</reference>
<dbReference type="HOGENOM" id="CLU_2323811_0_0_1"/>
<evidence type="ECO:0000313" key="2">
    <source>
        <dbReference type="Proteomes" id="UP000032180"/>
    </source>
</evidence>
<dbReference type="AlphaFoldDB" id="A0A0D9VKA0"/>
<proteinExistence type="predicted"/>
<name>A0A0D9VKA0_9ORYZ</name>
<sequence length="99" mass="10197">MAGATAAVAALVGAGAGASPAANATVAEAATRTAQAIFFISIPFLPLKVARPNRRSIDGTEARKKEMALLLLLLLMLCFLPQEGEETRRMAGFIAGLVG</sequence>
<organism evidence="1 2">
    <name type="scientific">Leersia perrieri</name>
    <dbReference type="NCBI Taxonomy" id="77586"/>
    <lineage>
        <taxon>Eukaryota</taxon>
        <taxon>Viridiplantae</taxon>
        <taxon>Streptophyta</taxon>
        <taxon>Embryophyta</taxon>
        <taxon>Tracheophyta</taxon>
        <taxon>Spermatophyta</taxon>
        <taxon>Magnoliopsida</taxon>
        <taxon>Liliopsida</taxon>
        <taxon>Poales</taxon>
        <taxon>Poaceae</taxon>
        <taxon>BOP clade</taxon>
        <taxon>Oryzoideae</taxon>
        <taxon>Oryzeae</taxon>
        <taxon>Oryzinae</taxon>
        <taxon>Leersia</taxon>
    </lineage>
</organism>
<protein>
    <submittedName>
        <fullName evidence="1">Uncharacterized protein</fullName>
    </submittedName>
</protein>